<dbReference type="Pfam" id="PF00482">
    <property type="entry name" value="T2SSF"/>
    <property type="match status" value="1"/>
</dbReference>
<keyword evidence="2" id="KW-1003">Cell membrane</keyword>
<reference evidence="8" key="1">
    <citation type="submission" date="2023-07" db="EMBL/GenBank/DDBJ databases">
        <title>Functional and genomic diversity of the sorghum phyllosphere microbiome.</title>
        <authorList>
            <person name="Shade A."/>
        </authorList>
    </citation>
    <scope>NUCLEOTIDE SEQUENCE</scope>
    <source>
        <strain evidence="8">SORGH_AS_1067</strain>
    </source>
</reference>
<keyword evidence="3 6" id="KW-0812">Transmembrane</keyword>
<evidence type="ECO:0000256" key="2">
    <source>
        <dbReference type="ARBA" id="ARBA00022475"/>
    </source>
</evidence>
<dbReference type="Proteomes" id="UP001239215">
    <property type="component" value="Unassembled WGS sequence"/>
</dbReference>
<evidence type="ECO:0000256" key="1">
    <source>
        <dbReference type="ARBA" id="ARBA00004651"/>
    </source>
</evidence>
<evidence type="ECO:0000256" key="3">
    <source>
        <dbReference type="ARBA" id="ARBA00022692"/>
    </source>
</evidence>
<evidence type="ECO:0000259" key="7">
    <source>
        <dbReference type="Pfam" id="PF00482"/>
    </source>
</evidence>
<feature type="transmembrane region" description="Helical" evidence="6">
    <location>
        <begin position="240"/>
        <end position="265"/>
    </location>
</feature>
<name>A0AAJ1U479_9ACTN</name>
<evidence type="ECO:0000256" key="6">
    <source>
        <dbReference type="SAM" id="Phobius"/>
    </source>
</evidence>
<feature type="transmembrane region" description="Helical" evidence="6">
    <location>
        <begin position="216"/>
        <end position="234"/>
    </location>
</feature>
<comment type="caution">
    <text evidence="8">The sequence shown here is derived from an EMBL/GenBank/DDBJ whole genome shotgun (WGS) entry which is preliminary data.</text>
</comment>
<comment type="subcellular location">
    <subcellularLocation>
        <location evidence="1">Cell membrane</location>
        <topology evidence="1">Multi-pass membrane protein</topology>
    </subcellularLocation>
</comment>
<dbReference type="PANTHER" id="PTHR35007:SF4">
    <property type="entry name" value="CONSERVED TRANSMEMBRANE PROTEIN-RELATED"/>
    <property type="match status" value="1"/>
</dbReference>
<dbReference type="PANTHER" id="PTHR35007">
    <property type="entry name" value="INTEGRAL MEMBRANE PROTEIN-RELATED"/>
    <property type="match status" value="1"/>
</dbReference>
<gene>
    <name evidence="8" type="ORF">QE405_002839</name>
</gene>
<feature type="transmembrane region" description="Helical" evidence="6">
    <location>
        <begin position="52"/>
        <end position="85"/>
    </location>
</feature>
<feature type="domain" description="Type II secretion system protein GspF" evidence="7">
    <location>
        <begin position="111"/>
        <end position="229"/>
    </location>
</feature>
<evidence type="ECO:0000256" key="4">
    <source>
        <dbReference type="ARBA" id="ARBA00022989"/>
    </source>
</evidence>
<keyword evidence="4 6" id="KW-1133">Transmembrane helix</keyword>
<accession>A0AAJ1U479</accession>
<dbReference type="InterPro" id="IPR018076">
    <property type="entry name" value="T2SS_GspF_dom"/>
</dbReference>
<dbReference type="RefSeq" id="WP_307201902.1">
    <property type="nucleotide sequence ID" value="NZ_JAUTAN010000001.1"/>
</dbReference>
<evidence type="ECO:0000313" key="8">
    <source>
        <dbReference type="EMBL" id="MDQ1105555.1"/>
    </source>
</evidence>
<evidence type="ECO:0000256" key="5">
    <source>
        <dbReference type="ARBA" id="ARBA00023136"/>
    </source>
</evidence>
<proteinExistence type="predicted"/>
<protein>
    <submittedName>
        <fullName evidence="8">Tight adherence protein B</fullName>
    </submittedName>
</protein>
<sequence>MSAVPDAGGLLLAATAAATAVLVGWRPSPATPPGRAGPVAGGGAGPAPRRRTAVAAAVAAAGTAAAVVGGVRAAVWALLATGVVLGARTLLRRRREGRAAARNRERVVGLCELLAGELRAGRAPSVALAAAGEEWPAVDAVRRADALGADTVAAWRALAATPGADALDLVAAAWQISARTGAGLADALARVARLVRGTEATRRVVASELASARATARLMAGLPLVALLVGGTTGGNPVHFLLVTPLGLGCLAAGLAFGAAGLLWIERIADDVLEVR</sequence>
<dbReference type="EMBL" id="JAUTAN010000001">
    <property type="protein sequence ID" value="MDQ1105555.1"/>
    <property type="molecule type" value="Genomic_DNA"/>
</dbReference>
<evidence type="ECO:0000313" key="9">
    <source>
        <dbReference type="Proteomes" id="UP001239215"/>
    </source>
</evidence>
<organism evidence="8 9">
    <name type="scientific">Nocardioides zeae</name>
    <dbReference type="NCBI Taxonomy" id="1457234"/>
    <lineage>
        <taxon>Bacteria</taxon>
        <taxon>Bacillati</taxon>
        <taxon>Actinomycetota</taxon>
        <taxon>Actinomycetes</taxon>
        <taxon>Propionibacteriales</taxon>
        <taxon>Nocardioidaceae</taxon>
        <taxon>Nocardioides</taxon>
    </lineage>
</organism>
<dbReference type="GO" id="GO:0005886">
    <property type="term" value="C:plasma membrane"/>
    <property type="evidence" value="ECO:0007669"/>
    <property type="project" value="UniProtKB-SubCell"/>
</dbReference>
<dbReference type="AlphaFoldDB" id="A0AAJ1U479"/>
<keyword evidence="5 6" id="KW-0472">Membrane</keyword>